<dbReference type="InterPro" id="IPR029058">
    <property type="entry name" value="AB_hydrolase_fold"/>
</dbReference>
<dbReference type="Pfam" id="PF00135">
    <property type="entry name" value="COesterase"/>
    <property type="match status" value="1"/>
</dbReference>
<dbReference type="InParanoid" id="A0A6J0B6V0"/>
<dbReference type="Gene3D" id="3.40.50.1820">
    <property type="entry name" value="alpha/beta hydrolase"/>
    <property type="match status" value="1"/>
</dbReference>
<dbReference type="OrthoDB" id="3200163at2759"/>
<dbReference type="InterPro" id="IPR019826">
    <property type="entry name" value="Carboxylesterase_B_AS"/>
</dbReference>
<dbReference type="RefSeq" id="XP_015509876.2">
    <property type="nucleotide sequence ID" value="XM_015654390.2"/>
</dbReference>
<evidence type="ECO:0000256" key="2">
    <source>
        <dbReference type="ARBA" id="ARBA00022487"/>
    </source>
</evidence>
<gene>
    <name evidence="9" type="primary">LOC107217032</name>
</gene>
<comment type="similarity">
    <text evidence="1 6">Belongs to the type-B carboxylesterase/lipase family.</text>
</comment>
<keyword evidence="2" id="KW-0719">Serine esterase</keyword>
<evidence type="ECO:0000313" key="8">
    <source>
        <dbReference type="Proteomes" id="UP000829291"/>
    </source>
</evidence>
<proteinExistence type="inferred from homology"/>
<name>A0A6J0B6V0_NEOLC</name>
<evidence type="ECO:0000256" key="3">
    <source>
        <dbReference type="ARBA" id="ARBA00022801"/>
    </source>
</evidence>
<dbReference type="PROSITE" id="PS00941">
    <property type="entry name" value="CARBOXYLESTERASE_B_2"/>
    <property type="match status" value="1"/>
</dbReference>
<accession>A0A6J0B6V0</accession>
<evidence type="ECO:0000256" key="1">
    <source>
        <dbReference type="ARBA" id="ARBA00005964"/>
    </source>
</evidence>
<dbReference type="Proteomes" id="UP000829291">
    <property type="component" value="Chromosome 1"/>
</dbReference>
<dbReference type="GO" id="GO:0052689">
    <property type="term" value="F:carboxylic ester hydrolase activity"/>
    <property type="evidence" value="ECO:0007669"/>
    <property type="project" value="UniProtKB-KW"/>
</dbReference>
<evidence type="ECO:0000256" key="6">
    <source>
        <dbReference type="RuleBase" id="RU361235"/>
    </source>
</evidence>
<dbReference type="InterPro" id="IPR050309">
    <property type="entry name" value="Type-B_Carboxylest/Lipase"/>
</dbReference>
<feature type="domain" description="Carboxylesterase type B" evidence="7">
    <location>
        <begin position="34"/>
        <end position="560"/>
    </location>
</feature>
<organism evidence="9">
    <name type="scientific">Neodiprion lecontei</name>
    <name type="common">Redheaded pine sawfly</name>
    <dbReference type="NCBI Taxonomy" id="441921"/>
    <lineage>
        <taxon>Eukaryota</taxon>
        <taxon>Metazoa</taxon>
        <taxon>Ecdysozoa</taxon>
        <taxon>Arthropoda</taxon>
        <taxon>Hexapoda</taxon>
        <taxon>Insecta</taxon>
        <taxon>Pterygota</taxon>
        <taxon>Neoptera</taxon>
        <taxon>Endopterygota</taxon>
        <taxon>Hymenoptera</taxon>
        <taxon>Tenthredinoidea</taxon>
        <taxon>Diprionidae</taxon>
        <taxon>Diprioninae</taxon>
        <taxon>Neodiprion</taxon>
    </lineage>
</organism>
<sequence length="572" mass="62752">MTMVSFNGMKCLLATLLLSISSRPVYTQAESTSQPEVTITQGNLRGKILTTHNGRNISAFLGIPYAQPPTGSLRFADPVAADGWNGTRNAIVDPSMCPQVLAGIKLGQEDCLYLNVYTPKLPENTSSTVLPVMVFIYGGSYLSGSSQTYGPVYIADKDVILVTLNYRLGPMGFLSTGDEMALGNWGLKDQVLALKWVRNNIGNFGGDPDHVTIFGESAGAASVHLLTLSNSTTGLFHKFITQSGSALSPWAYMPRAAYADRAFELGGYVGCSNATTESLVNCLRETNISDILGVYSKFYTWRSQPSVVWAATDEPDVEGAFLTDSPTNLINAGKIRDIPWMTGTNRDEGLFITTELYENETLLNDFVENVDSVLPVLLSLTYQEDSGAAWVKSIKSFYFNDDFSTNKTEILDNLTRLISDARYIYPNYAALQQQLDLAVNPKYLYTFNYLGSLSFTFFYGGSTVEYGVAHGDDLIYLFPVESTFQIFKKTMSSADLEMVETMVELWTSFAINGTPAISGVDGTTTWTQYSTDDNYLQIGDGSELGTEVKSGFLEERMQFWANLNANSSAVAN</sequence>
<dbReference type="KEGG" id="nlo:107217032"/>
<keyword evidence="6" id="KW-0732">Signal</keyword>
<feature type="signal peptide" evidence="6">
    <location>
        <begin position="1"/>
        <end position="27"/>
    </location>
</feature>
<evidence type="ECO:0000256" key="4">
    <source>
        <dbReference type="ARBA" id="ARBA00023157"/>
    </source>
</evidence>
<keyword evidence="4" id="KW-1015">Disulfide bond</keyword>
<evidence type="ECO:0000313" key="9">
    <source>
        <dbReference type="RefSeq" id="XP_015509876.2"/>
    </source>
</evidence>
<dbReference type="InterPro" id="IPR002018">
    <property type="entry name" value="CarbesteraseB"/>
</dbReference>
<keyword evidence="5" id="KW-0325">Glycoprotein</keyword>
<evidence type="ECO:0000259" key="7">
    <source>
        <dbReference type="Pfam" id="PF00135"/>
    </source>
</evidence>
<reference evidence="9" key="1">
    <citation type="submission" date="2025-08" db="UniProtKB">
        <authorList>
            <consortium name="RefSeq"/>
        </authorList>
    </citation>
    <scope>IDENTIFICATION</scope>
    <source>
        <tissue evidence="9">Thorax and Abdomen</tissue>
    </source>
</reference>
<dbReference type="CDD" id="cd00312">
    <property type="entry name" value="Esterase_lipase"/>
    <property type="match status" value="1"/>
</dbReference>
<feature type="chain" id="PRO_5045006916" description="Carboxylic ester hydrolase" evidence="6">
    <location>
        <begin position="28"/>
        <end position="572"/>
    </location>
</feature>
<evidence type="ECO:0000256" key="5">
    <source>
        <dbReference type="ARBA" id="ARBA00023180"/>
    </source>
</evidence>
<dbReference type="GeneID" id="107217032"/>
<dbReference type="EC" id="3.1.1.-" evidence="6"/>
<keyword evidence="8" id="KW-1185">Reference proteome</keyword>
<dbReference type="InterPro" id="IPR019819">
    <property type="entry name" value="Carboxylesterase_B_CS"/>
</dbReference>
<dbReference type="PANTHER" id="PTHR11559">
    <property type="entry name" value="CARBOXYLESTERASE"/>
    <property type="match status" value="1"/>
</dbReference>
<dbReference type="SUPFAM" id="SSF53474">
    <property type="entry name" value="alpha/beta-Hydrolases"/>
    <property type="match status" value="1"/>
</dbReference>
<keyword evidence="3 6" id="KW-0378">Hydrolase</keyword>
<protein>
    <recommendedName>
        <fullName evidence="6">Carboxylic ester hydrolase</fullName>
        <ecNumber evidence="6">3.1.1.-</ecNumber>
    </recommendedName>
</protein>
<dbReference type="PROSITE" id="PS00122">
    <property type="entry name" value="CARBOXYLESTERASE_B_1"/>
    <property type="match status" value="1"/>
</dbReference>